<keyword evidence="3" id="KW-1185">Reference proteome</keyword>
<comment type="caution">
    <text evidence="2">The sequence shown here is derived from an EMBL/GenBank/DDBJ whole genome shotgun (WGS) entry which is preliminary data.</text>
</comment>
<reference evidence="2 3" key="1">
    <citation type="submission" date="2024-01" db="EMBL/GenBank/DDBJ databases">
        <title>The genomes of 5 underutilized Papilionoideae crops provide insights into root nodulation and disease resistanc.</title>
        <authorList>
            <person name="Jiang F."/>
        </authorList>
    </citation>
    <scope>NUCLEOTIDE SEQUENCE [LARGE SCALE GENOMIC DNA]</scope>
    <source>
        <strain evidence="2">JINMINGXINNONG_FW02</strain>
        <tissue evidence="2">Leaves</tissue>
    </source>
</reference>
<evidence type="ECO:0000313" key="3">
    <source>
        <dbReference type="Proteomes" id="UP001374584"/>
    </source>
</evidence>
<feature type="region of interest" description="Disordered" evidence="1">
    <location>
        <begin position="74"/>
        <end position="93"/>
    </location>
</feature>
<protein>
    <submittedName>
        <fullName evidence="2">Uncharacterized protein</fullName>
    </submittedName>
</protein>
<feature type="compositionally biased region" description="Low complexity" evidence="1">
    <location>
        <begin position="227"/>
        <end position="239"/>
    </location>
</feature>
<accession>A0AAN9L9P6</accession>
<feature type="compositionally biased region" description="Basic and acidic residues" evidence="1">
    <location>
        <begin position="1"/>
        <end position="26"/>
    </location>
</feature>
<feature type="region of interest" description="Disordered" evidence="1">
    <location>
        <begin position="1"/>
        <end position="53"/>
    </location>
</feature>
<proteinExistence type="predicted"/>
<feature type="region of interest" description="Disordered" evidence="1">
    <location>
        <begin position="221"/>
        <end position="293"/>
    </location>
</feature>
<dbReference type="AlphaFoldDB" id="A0AAN9L9P6"/>
<evidence type="ECO:0000313" key="2">
    <source>
        <dbReference type="EMBL" id="KAK7331756.1"/>
    </source>
</evidence>
<sequence length="293" mass="33060">MRTSPGRERHAGIARARDACGRRQEETSVGLQEEETSVGLQEEETSVGLQEEETSVVFQRETSVVLQDGSSVDCHRASGHRRKAPSSKSKTSDDCHRAFGKVLYKVYRFERLGRVRASFTFGGLELEVRFHADPVLFEMLGRRSRGFLLSFWGSDVEMRSVYYCVMRMAEGTFQPFSMTAYPAFWFYGCFLKTCDDRVIFTREQMTLQEVEIAGLIGDRLPDRRSPARSNGGRNSSSNPKKLVLKRNAENAAVMKNPKGEGMYIREKGEEGEKKKVGEVNVDVSNPRPCDTGL</sequence>
<dbReference type="Proteomes" id="UP001374584">
    <property type="component" value="Unassembled WGS sequence"/>
</dbReference>
<evidence type="ECO:0000256" key="1">
    <source>
        <dbReference type="SAM" id="MobiDB-lite"/>
    </source>
</evidence>
<feature type="compositionally biased region" description="Basic and acidic residues" evidence="1">
    <location>
        <begin position="263"/>
        <end position="277"/>
    </location>
</feature>
<name>A0AAN9L9P6_PHACN</name>
<feature type="compositionally biased region" description="Acidic residues" evidence="1">
    <location>
        <begin position="32"/>
        <end position="53"/>
    </location>
</feature>
<organism evidence="2 3">
    <name type="scientific">Phaseolus coccineus</name>
    <name type="common">Scarlet runner bean</name>
    <name type="synonym">Phaseolus multiflorus</name>
    <dbReference type="NCBI Taxonomy" id="3886"/>
    <lineage>
        <taxon>Eukaryota</taxon>
        <taxon>Viridiplantae</taxon>
        <taxon>Streptophyta</taxon>
        <taxon>Embryophyta</taxon>
        <taxon>Tracheophyta</taxon>
        <taxon>Spermatophyta</taxon>
        <taxon>Magnoliopsida</taxon>
        <taxon>eudicotyledons</taxon>
        <taxon>Gunneridae</taxon>
        <taxon>Pentapetalae</taxon>
        <taxon>rosids</taxon>
        <taxon>fabids</taxon>
        <taxon>Fabales</taxon>
        <taxon>Fabaceae</taxon>
        <taxon>Papilionoideae</taxon>
        <taxon>50 kb inversion clade</taxon>
        <taxon>NPAAA clade</taxon>
        <taxon>indigoferoid/millettioid clade</taxon>
        <taxon>Phaseoleae</taxon>
        <taxon>Phaseolus</taxon>
    </lineage>
</organism>
<dbReference type="EMBL" id="JAYMYR010000011">
    <property type="protein sequence ID" value="KAK7331756.1"/>
    <property type="molecule type" value="Genomic_DNA"/>
</dbReference>
<gene>
    <name evidence="2" type="ORF">VNO80_28495</name>
</gene>